<feature type="chain" id="PRO_5046626463" description="Tetratricopeptide repeat protein" evidence="1">
    <location>
        <begin position="26"/>
        <end position="124"/>
    </location>
</feature>
<sequence>MGWIPQAGSMALAALALGTAPAAPAETPAQLDALSRAGESETAGLALARRQADAGDLLDALATLERVILNQPEHSYAARLYHAALLCRVDDRRGALIELDGLRGHDIDPGLRDEVQDACSGPGN</sequence>
<evidence type="ECO:0000313" key="2">
    <source>
        <dbReference type="EMBL" id="MDE8651346.1"/>
    </source>
</evidence>
<protein>
    <recommendedName>
        <fullName evidence="4">Tetratricopeptide repeat protein</fullName>
    </recommendedName>
</protein>
<comment type="caution">
    <text evidence="2">The sequence shown here is derived from an EMBL/GenBank/DDBJ whole genome shotgun (WGS) entry which is preliminary data.</text>
</comment>
<keyword evidence="1" id="KW-0732">Signal</keyword>
<feature type="signal peptide" evidence="1">
    <location>
        <begin position="1"/>
        <end position="25"/>
    </location>
</feature>
<dbReference type="Proteomes" id="UP001216253">
    <property type="component" value="Unassembled WGS sequence"/>
</dbReference>
<evidence type="ECO:0008006" key="4">
    <source>
        <dbReference type="Google" id="ProtNLM"/>
    </source>
</evidence>
<dbReference type="RefSeq" id="WP_275227444.1">
    <property type="nucleotide sequence ID" value="NZ_JARESE010000015.1"/>
</dbReference>
<dbReference type="EMBL" id="JARESE010000015">
    <property type="protein sequence ID" value="MDE8651346.1"/>
    <property type="molecule type" value="Genomic_DNA"/>
</dbReference>
<evidence type="ECO:0000256" key="1">
    <source>
        <dbReference type="SAM" id="SignalP"/>
    </source>
</evidence>
<name>A0ABT5WMT8_9SPHN</name>
<proteinExistence type="predicted"/>
<accession>A0ABT5WMT8</accession>
<gene>
    <name evidence="2" type="ORF">PYV00_06380</name>
</gene>
<reference evidence="2 3" key="1">
    <citation type="submission" date="2023-03" db="EMBL/GenBank/DDBJ databases">
        <title>NovoSphingobium album sp. nov. isolated from polycyclic aromatic hydrocarbons- and heavy-metal polluted soil.</title>
        <authorList>
            <person name="Liu Z."/>
            <person name="Wang K."/>
        </authorList>
    </citation>
    <scope>NUCLEOTIDE SEQUENCE [LARGE SCALE GENOMIC DNA]</scope>
    <source>
        <strain evidence="2 3">H3SJ31-1</strain>
    </source>
</reference>
<organism evidence="2 3">
    <name type="scientific">Novosphingobium album</name>
    <name type="common">ex Liu et al. 2023</name>
    <dbReference type="NCBI Taxonomy" id="3031130"/>
    <lineage>
        <taxon>Bacteria</taxon>
        <taxon>Pseudomonadati</taxon>
        <taxon>Pseudomonadota</taxon>
        <taxon>Alphaproteobacteria</taxon>
        <taxon>Sphingomonadales</taxon>
        <taxon>Sphingomonadaceae</taxon>
        <taxon>Novosphingobium</taxon>
    </lineage>
</organism>
<evidence type="ECO:0000313" key="3">
    <source>
        <dbReference type="Proteomes" id="UP001216253"/>
    </source>
</evidence>
<keyword evidence="3" id="KW-1185">Reference proteome</keyword>